<dbReference type="PANTHER" id="PTHR30217:SF3">
    <property type="entry name" value="UBIQUINONE BIOSYNTHESIS PROTEIN UBIU"/>
    <property type="match status" value="1"/>
</dbReference>
<protein>
    <recommendedName>
        <fullName evidence="1">Ubiquinone biosynthesis protein UbiU</fullName>
    </recommendedName>
</protein>
<comment type="subunit">
    <text evidence="1">Forms a heterodimer with UbiV.</text>
</comment>
<accession>A0A4P9VX77</accession>
<name>A0A4P9VX77_9GAMM</name>
<feature type="binding site" evidence="1">
    <location>
        <position position="177"/>
    </location>
    <ligand>
        <name>[4Fe-4S] cluster</name>
        <dbReference type="ChEBI" id="CHEBI:49883"/>
    </ligand>
</feature>
<dbReference type="GO" id="GO:0046872">
    <property type="term" value="F:metal ion binding"/>
    <property type="evidence" value="ECO:0007669"/>
    <property type="project" value="UniProtKB-KW"/>
</dbReference>
<evidence type="ECO:0000256" key="1">
    <source>
        <dbReference type="HAMAP-Rule" id="MF_02232"/>
    </source>
</evidence>
<feature type="binding site" evidence="1">
    <location>
        <position position="233"/>
    </location>
    <ligand>
        <name>[4Fe-4S] cluster</name>
        <dbReference type="ChEBI" id="CHEBI:49883"/>
    </ligand>
</feature>
<evidence type="ECO:0000313" key="2">
    <source>
        <dbReference type="EMBL" id="RDH46510.1"/>
    </source>
</evidence>
<keyword evidence="1" id="KW-0479">Metal-binding</keyword>
<dbReference type="AlphaFoldDB" id="A0A4P9VX77"/>
<keyword evidence="1" id="KW-0411">Iron-sulfur</keyword>
<gene>
    <name evidence="1" type="primary">ubiU</name>
    <name evidence="2" type="ORF">B9G39_25310</name>
</gene>
<dbReference type="EMBL" id="NDXW01000001">
    <property type="protein sequence ID" value="RDH46510.1"/>
    <property type="molecule type" value="Genomic_DNA"/>
</dbReference>
<dbReference type="RefSeq" id="WP_027707390.1">
    <property type="nucleotide sequence ID" value="NZ_NDXW01000001.1"/>
</dbReference>
<comment type="pathway">
    <text evidence="1">Cofactor biosynthesis; ubiquinone biosynthesis.</text>
</comment>
<dbReference type="Proteomes" id="UP000257039">
    <property type="component" value="Unassembled WGS sequence"/>
</dbReference>
<feature type="binding site" evidence="1">
    <location>
        <position position="194"/>
    </location>
    <ligand>
        <name>[4Fe-4S] cluster</name>
        <dbReference type="ChEBI" id="CHEBI:49883"/>
    </ligand>
</feature>
<comment type="cofactor">
    <cofactor evidence="1">
        <name>[4Fe-4S] cluster</name>
        <dbReference type="ChEBI" id="CHEBI:49883"/>
    </cofactor>
</comment>
<comment type="similarity">
    <text evidence="1">Belongs to the peptidase U32 family. UbiU subfamily.</text>
</comment>
<dbReference type="UniPathway" id="UPA00232"/>
<comment type="function">
    <text evidence="1">Required for O(2)-independent ubiquinone (coenzyme Q) biosynthesis. Together with UbiV, is essential for the C6-hydroxylation reaction in the oxygen-independent ubiquinone biosynthesis pathway.</text>
</comment>
<dbReference type="GO" id="GO:0051539">
    <property type="term" value="F:4 iron, 4 sulfur cluster binding"/>
    <property type="evidence" value="ECO:0007669"/>
    <property type="project" value="UniProtKB-UniRule"/>
</dbReference>
<dbReference type="PANTHER" id="PTHR30217">
    <property type="entry name" value="PEPTIDASE U32 FAMILY"/>
    <property type="match status" value="1"/>
</dbReference>
<dbReference type="InterPro" id="IPR001539">
    <property type="entry name" value="Peptidase_U32"/>
</dbReference>
<sequence>MLELVCPAGNLPALKAAVTHGADAVYVGFRDQTNARHFPGLNFSTGKLEEGIQFAKQQGTKVFLALNTYPQGAQITPWLQAIDKAASLNVDALIIADIGLMAYAHQHYPHLPLHLSVQGSATHPQALSFYQETFAVKRAVLPRVLSAKQVAQVVANSPVDIEVFAFGSLCIMAEGRCHLSSYLTGESPNKNGACSPAHHVRWEPQEQHLDVRLNGVLIDRYQPDEPAGYPTLCKGRFQVNQETFHVLEEPTSLNTLSLLPELYQMGVKAVKIEGRQRSPAYVANVVRIWREAIDQLNTNPEKFLVQEQWAQQLCKLSEGVQTTLGAYSRPWQ</sequence>
<keyword evidence="3" id="KW-1185">Reference proteome</keyword>
<dbReference type="InterPro" id="IPR043692">
    <property type="entry name" value="UbiU"/>
</dbReference>
<evidence type="ECO:0000313" key="3">
    <source>
        <dbReference type="Proteomes" id="UP000257039"/>
    </source>
</evidence>
<organism evidence="2 3">
    <name type="scientific">Zooshikella ganghwensis</name>
    <dbReference type="NCBI Taxonomy" id="202772"/>
    <lineage>
        <taxon>Bacteria</taxon>
        <taxon>Pseudomonadati</taxon>
        <taxon>Pseudomonadota</taxon>
        <taxon>Gammaproteobacteria</taxon>
        <taxon>Oceanospirillales</taxon>
        <taxon>Zooshikellaceae</taxon>
        <taxon>Zooshikella</taxon>
    </lineage>
</organism>
<reference evidence="2 3" key="1">
    <citation type="submission" date="2017-04" db="EMBL/GenBank/DDBJ databases">
        <title>Draft genome sequence of Zooshikella ganghwensis VG4 isolated from Red Sea sediments.</title>
        <authorList>
            <person name="Rehman Z."/>
            <person name="Alam I."/>
            <person name="Kamau A."/>
            <person name="Bajic V."/>
            <person name="Leiknes T."/>
        </authorList>
    </citation>
    <scope>NUCLEOTIDE SEQUENCE [LARGE SCALE GENOMIC DNA]</scope>
    <source>
        <strain evidence="2 3">VG4</strain>
    </source>
</reference>
<feature type="binding site" evidence="1">
    <location>
        <position position="170"/>
    </location>
    <ligand>
        <name>[4Fe-4S] cluster</name>
        <dbReference type="ChEBI" id="CHEBI:49883"/>
    </ligand>
</feature>
<dbReference type="Pfam" id="PF01136">
    <property type="entry name" value="Peptidase_U32"/>
    <property type="match status" value="1"/>
</dbReference>
<keyword evidence="1" id="KW-0004">4Fe-4S</keyword>
<keyword evidence="1" id="KW-0408">Iron</keyword>
<keyword evidence="1" id="KW-0831">Ubiquinone biosynthesis</keyword>
<dbReference type="GO" id="GO:0006744">
    <property type="term" value="P:ubiquinone biosynthetic process"/>
    <property type="evidence" value="ECO:0007669"/>
    <property type="project" value="UniProtKB-UniRule"/>
</dbReference>
<proteinExistence type="inferred from homology"/>
<dbReference type="HAMAP" id="MF_02232">
    <property type="entry name" value="UbiU"/>
    <property type="match status" value="1"/>
</dbReference>
<dbReference type="PROSITE" id="PS01276">
    <property type="entry name" value="PEPTIDASE_U32"/>
    <property type="match status" value="1"/>
</dbReference>
<comment type="caution">
    <text evidence="2">The sequence shown here is derived from an EMBL/GenBank/DDBJ whole genome shotgun (WGS) entry which is preliminary data.</text>
</comment>
<dbReference type="InterPro" id="IPR051454">
    <property type="entry name" value="RNA/ubiquinone_mod_enzymes"/>
</dbReference>